<proteinExistence type="predicted"/>
<organism evidence="1 2">
    <name type="scientific">Chromobacterium haemolyticum</name>
    <dbReference type="NCBI Taxonomy" id="394935"/>
    <lineage>
        <taxon>Bacteria</taxon>
        <taxon>Pseudomonadati</taxon>
        <taxon>Pseudomonadota</taxon>
        <taxon>Betaproteobacteria</taxon>
        <taxon>Neisseriales</taxon>
        <taxon>Chromobacteriaceae</taxon>
        <taxon>Chromobacterium</taxon>
    </lineage>
</organism>
<sequence length="147" mass="16157">MHKPEYRIYFENGDRAVTTDWPARAQAAWFRITHDWRGAVDGGDAVVEKDGLTIARENVKTGEAKPWPDKHDREIDINDVAASITLLCKYAGIKPADLAQEMTNAGLPTSRSRIETIKATGTRKAGTCPAELVTLIDAAVAILRRQG</sequence>
<dbReference type="EMBL" id="MUKV01000037">
    <property type="protein sequence ID" value="OQS33689.1"/>
    <property type="molecule type" value="Genomic_DNA"/>
</dbReference>
<comment type="caution">
    <text evidence="1">The sequence shown here is derived from an EMBL/GenBank/DDBJ whole genome shotgun (WGS) entry which is preliminary data.</text>
</comment>
<gene>
    <name evidence="1" type="ORF">B0T45_20115</name>
</gene>
<reference evidence="1 2" key="1">
    <citation type="submission" date="2017-02" db="EMBL/GenBank/DDBJ databases">
        <title>Chromobacterium haemolyticum H5244.</title>
        <authorList>
            <person name="Gulvik C.A."/>
        </authorList>
    </citation>
    <scope>NUCLEOTIDE SEQUENCE [LARGE SCALE GENOMIC DNA]</scope>
    <source>
        <strain evidence="1 2">H5244</strain>
    </source>
</reference>
<name>A0A1W0CG57_9NEIS</name>
<dbReference type="RefSeq" id="WP_081556695.1">
    <property type="nucleotide sequence ID" value="NZ_MUKV01000037.1"/>
</dbReference>
<dbReference type="Proteomes" id="UP000192721">
    <property type="component" value="Unassembled WGS sequence"/>
</dbReference>
<protein>
    <submittedName>
        <fullName evidence="1">Uncharacterized protein</fullName>
    </submittedName>
</protein>
<dbReference type="AlphaFoldDB" id="A0A1W0CG57"/>
<evidence type="ECO:0000313" key="2">
    <source>
        <dbReference type="Proteomes" id="UP000192721"/>
    </source>
</evidence>
<accession>A0A1W0CG57</accession>
<evidence type="ECO:0000313" key="1">
    <source>
        <dbReference type="EMBL" id="OQS33689.1"/>
    </source>
</evidence>